<dbReference type="Proteomes" id="UP000053259">
    <property type="component" value="Unassembled WGS sequence"/>
</dbReference>
<organism evidence="2 3">
    <name type="scientific">Verruconis gallopava</name>
    <dbReference type="NCBI Taxonomy" id="253628"/>
    <lineage>
        <taxon>Eukaryota</taxon>
        <taxon>Fungi</taxon>
        <taxon>Dikarya</taxon>
        <taxon>Ascomycota</taxon>
        <taxon>Pezizomycotina</taxon>
        <taxon>Dothideomycetes</taxon>
        <taxon>Pleosporomycetidae</taxon>
        <taxon>Venturiales</taxon>
        <taxon>Sympoventuriaceae</taxon>
        <taxon>Verruconis</taxon>
    </lineage>
</organism>
<feature type="chain" id="PRO_5002236494" evidence="1">
    <location>
        <begin position="18"/>
        <end position="130"/>
    </location>
</feature>
<dbReference type="HOGENOM" id="CLU_1939714_0_0_1"/>
<feature type="signal peptide" evidence="1">
    <location>
        <begin position="1"/>
        <end position="17"/>
    </location>
</feature>
<dbReference type="EMBL" id="KN847538">
    <property type="protein sequence ID" value="KIW05186.1"/>
    <property type="molecule type" value="Genomic_DNA"/>
</dbReference>
<protein>
    <submittedName>
        <fullName evidence="2">Uncharacterized protein</fullName>
    </submittedName>
</protein>
<dbReference type="RefSeq" id="XP_016215055.1">
    <property type="nucleotide sequence ID" value="XM_016356966.1"/>
</dbReference>
<reference evidence="2 3" key="1">
    <citation type="submission" date="2015-01" db="EMBL/GenBank/DDBJ databases">
        <title>The Genome Sequence of Ochroconis gallopava CBS43764.</title>
        <authorList>
            <consortium name="The Broad Institute Genomics Platform"/>
            <person name="Cuomo C."/>
            <person name="de Hoog S."/>
            <person name="Gorbushina A."/>
            <person name="Stielow B."/>
            <person name="Teixiera M."/>
            <person name="Abouelleil A."/>
            <person name="Chapman S.B."/>
            <person name="Priest M."/>
            <person name="Young S.K."/>
            <person name="Wortman J."/>
            <person name="Nusbaum C."/>
            <person name="Birren B."/>
        </authorList>
    </citation>
    <scope>NUCLEOTIDE SEQUENCE [LARGE SCALE GENOMIC DNA]</scope>
    <source>
        <strain evidence="2 3">CBS 43764</strain>
    </source>
</reference>
<evidence type="ECO:0000256" key="1">
    <source>
        <dbReference type="SAM" id="SignalP"/>
    </source>
</evidence>
<gene>
    <name evidence="2" type="ORF">PV09_03734</name>
</gene>
<dbReference type="AlphaFoldDB" id="A0A0D1XR63"/>
<dbReference type="OrthoDB" id="3935530at2759"/>
<evidence type="ECO:0000313" key="2">
    <source>
        <dbReference type="EMBL" id="KIW05186.1"/>
    </source>
</evidence>
<name>A0A0D1XR63_9PEZI</name>
<proteinExistence type="predicted"/>
<accession>A0A0D1XR63</accession>
<dbReference type="InParanoid" id="A0A0D1XR63"/>
<evidence type="ECO:0000313" key="3">
    <source>
        <dbReference type="Proteomes" id="UP000053259"/>
    </source>
</evidence>
<dbReference type="GeneID" id="27311707"/>
<dbReference type="VEuPathDB" id="FungiDB:PV09_03734"/>
<sequence>MLFKCLIFAVFAFLAAAAPGGDKDYNDKDWGKNQCYIKHVTYYTTDYNYATKVDYAYTTKVKSWEVPYVTKVPVTTWVETKLTQTKYKTDVDKYPVTKIDKYPVVKSEVKDQKICKTKWWGDHWDYDNKW</sequence>
<keyword evidence="1" id="KW-0732">Signal</keyword>
<keyword evidence="3" id="KW-1185">Reference proteome</keyword>